<protein>
    <submittedName>
        <fullName evidence="2">Uncharacterized protein</fullName>
    </submittedName>
</protein>
<organism evidence="2 3">
    <name type="scientific">Araneus ventricosus</name>
    <name type="common">Orbweaver spider</name>
    <name type="synonym">Epeira ventricosa</name>
    <dbReference type="NCBI Taxonomy" id="182803"/>
    <lineage>
        <taxon>Eukaryota</taxon>
        <taxon>Metazoa</taxon>
        <taxon>Ecdysozoa</taxon>
        <taxon>Arthropoda</taxon>
        <taxon>Chelicerata</taxon>
        <taxon>Arachnida</taxon>
        <taxon>Araneae</taxon>
        <taxon>Araneomorphae</taxon>
        <taxon>Entelegynae</taxon>
        <taxon>Araneoidea</taxon>
        <taxon>Araneidae</taxon>
        <taxon>Araneus</taxon>
    </lineage>
</organism>
<evidence type="ECO:0000313" key="3">
    <source>
        <dbReference type="Proteomes" id="UP000499080"/>
    </source>
</evidence>
<reference evidence="2 3" key="1">
    <citation type="journal article" date="2019" name="Sci. Rep.">
        <title>Orb-weaving spider Araneus ventricosus genome elucidates the spidroin gene catalogue.</title>
        <authorList>
            <person name="Kono N."/>
            <person name="Nakamura H."/>
            <person name="Ohtoshi R."/>
            <person name="Moran D.A.P."/>
            <person name="Shinohara A."/>
            <person name="Yoshida Y."/>
            <person name="Fujiwara M."/>
            <person name="Mori M."/>
            <person name="Tomita M."/>
            <person name="Arakawa K."/>
        </authorList>
    </citation>
    <scope>NUCLEOTIDE SEQUENCE [LARGE SCALE GENOMIC DNA]</scope>
</reference>
<sequence>MEKDALFTNTLENTKLRTPPDAPYLKPLQQPNRLSGHGTKTEYTDEPQIRTHDKPVPKPVVLTTQSEELQIILFLQEINPSTNIYRFIKTLSAIRQPTDASRKRLSLNGLRG</sequence>
<evidence type="ECO:0000313" key="2">
    <source>
        <dbReference type="EMBL" id="GBM44829.1"/>
    </source>
</evidence>
<accession>A0A4Y2FWQ7</accession>
<proteinExistence type="predicted"/>
<feature type="compositionally biased region" description="Basic and acidic residues" evidence="1">
    <location>
        <begin position="39"/>
        <end position="56"/>
    </location>
</feature>
<dbReference type="Proteomes" id="UP000499080">
    <property type="component" value="Unassembled WGS sequence"/>
</dbReference>
<evidence type="ECO:0000256" key="1">
    <source>
        <dbReference type="SAM" id="MobiDB-lite"/>
    </source>
</evidence>
<dbReference type="AlphaFoldDB" id="A0A4Y2FWQ7"/>
<feature type="region of interest" description="Disordered" evidence="1">
    <location>
        <begin position="1"/>
        <end position="56"/>
    </location>
</feature>
<dbReference type="EMBL" id="BGPR01001078">
    <property type="protein sequence ID" value="GBM44829.1"/>
    <property type="molecule type" value="Genomic_DNA"/>
</dbReference>
<gene>
    <name evidence="2" type="ORF">AVEN_139657_1</name>
</gene>
<keyword evidence="3" id="KW-1185">Reference proteome</keyword>
<name>A0A4Y2FWQ7_ARAVE</name>
<comment type="caution">
    <text evidence="2">The sequence shown here is derived from an EMBL/GenBank/DDBJ whole genome shotgun (WGS) entry which is preliminary data.</text>
</comment>